<dbReference type="InterPro" id="IPR000008">
    <property type="entry name" value="C2_dom"/>
</dbReference>
<keyword evidence="4" id="KW-1185">Reference proteome</keyword>
<name>A0A8B7ZSY4_ACAPL</name>
<dbReference type="GO" id="GO:0005544">
    <property type="term" value="F:calcium-dependent phospholipid binding"/>
    <property type="evidence" value="ECO:0007669"/>
    <property type="project" value="TreeGrafter"/>
</dbReference>
<feature type="compositionally biased region" description="Acidic residues" evidence="1">
    <location>
        <begin position="175"/>
        <end position="185"/>
    </location>
</feature>
<dbReference type="PANTHER" id="PTHR10024">
    <property type="entry name" value="SYNAPTOTAGMIN"/>
    <property type="match status" value="1"/>
</dbReference>
<dbReference type="GO" id="GO:0070382">
    <property type="term" value="C:exocytic vesicle"/>
    <property type="evidence" value="ECO:0007669"/>
    <property type="project" value="TreeGrafter"/>
</dbReference>
<dbReference type="Gene3D" id="2.60.40.150">
    <property type="entry name" value="C2 domain"/>
    <property type="match status" value="1"/>
</dbReference>
<dbReference type="CDD" id="cd00276">
    <property type="entry name" value="C2B_Synaptotagmin"/>
    <property type="match status" value="1"/>
</dbReference>
<organism evidence="4 5">
    <name type="scientific">Acanthaster planci</name>
    <name type="common">Crown-of-thorns starfish</name>
    <dbReference type="NCBI Taxonomy" id="133434"/>
    <lineage>
        <taxon>Eukaryota</taxon>
        <taxon>Metazoa</taxon>
        <taxon>Echinodermata</taxon>
        <taxon>Eleutherozoa</taxon>
        <taxon>Asterozoa</taxon>
        <taxon>Asteroidea</taxon>
        <taxon>Valvatacea</taxon>
        <taxon>Valvatida</taxon>
        <taxon>Acanthasteridae</taxon>
        <taxon>Acanthaster</taxon>
    </lineage>
</organism>
<feature type="compositionally biased region" description="Basic and acidic residues" evidence="1">
    <location>
        <begin position="118"/>
        <end position="127"/>
    </location>
</feature>
<dbReference type="Proteomes" id="UP000694845">
    <property type="component" value="Unplaced"/>
</dbReference>
<feature type="region of interest" description="Disordered" evidence="1">
    <location>
        <begin position="140"/>
        <end position="198"/>
    </location>
</feature>
<sequence length="608" mass="67583">MSMSTGGIVAVVLVIILILIVTVVLVVIKCRNQSPKYQPWKPTEETGGTSKKPDPSPTGPRSRTSSSRSPLFDRRQTPAPHLVIPLASSTPNVTTIHIPVSGTRHHSDTDSDSSSSTSERDEERLQDDVDQATDGLLHSAERTSDDALAEDGDINSKTPQGVGLDRGGTSSSSDDQAERDADEEGSASCTLSPAHSAPEISVVQVMSAPEMGGSSRNKSTLESDYEETAYSVYRQKKEVLQTPSTAMPHEQEHTTVVDNHLPPAEKKKKRKRRGISVPHMPYRHHTKGEGRGGALLLHEQAHTLHKGHSGSVGSLTNLGEPMGKLFIRVQHKASEEKLLLFIDKVADLDLPERLKYRQSFNPALYIKGGFLPSMGQRFITKYAALAEVKDGPWSVTNVSWRNEFAIMGISKSAAWQLTLRLCLCFRESSINRIQIIGVCDIALGQINLENSQDVVLNFFPSERIYFDLGDLHLSVCYQPSLQRMVFLVLEARDLPRSTVFGSIHSIAKIEMMCDRKRVEKQKSKVVRETHNPIWNDQIVFTIPPNNIKLQDIQFDVTVLHVDMVKGAHVIGKCELGWSATCEELQHWNDVMQNPNRPIPMWLSLQYPD</sequence>
<dbReference type="PROSITE" id="PS50004">
    <property type="entry name" value="C2"/>
    <property type="match status" value="1"/>
</dbReference>
<feature type="region of interest" description="Disordered" evidence="1">
    <location>
        <begin position="35"/>
        <end position="127"/>
    </location>
</feature>
<keyword evidence="2" id="KW-1133">Transmembrane helix</keyword>
<accession>A0A8B7ZSY4</accession>
<evidence type="ECO:0000259" key="3">
    <source>
        <dbReference type="PROSITE" id="PS50004"/>
    </source>
</evidence>
<dbReference type="SMART" id="SM00239">
    <property type="entry name" value="C2"/>
    <property type="match status" value="1"/>
</dbReference>
<dbReference type="GO" id="GO:0005509">
    <property type="term" value="F:calcium ion binding"/>
    <property type="evidence" value="ECO:0007669"/>
    <property type="project" value="TreeGrafter"/>
</dbReference>
<dbReference type="PANTHER" id="PTHR10024:SF374">
    <property type="entry name" value="C2 DOMAIN-CONTAINING PROTEIN"/>
    <property type="match status" value="1"/>
</dbReference>
<dbReference type="KEGG" id="aplc:110988973"/>
<dbReference type="GeneID" id="110988973"/>
<dbReference type="GO" id="GO:0001786">
    <property type="term" value="F:phosphatidylserine binding"/>
    <property type="evidence" value="ECO:0007669"/>
    <property type="project" value="TreeGrafter"/>
</dbReference>
<dbReference type="InterPro" id="IPR035892">
    <property type="entry name" value="C2_domain_sf"/>
</dbReference>
<dbReference type="GO" id="GO:0017156">
    <property type="term" value="P:calcium-ion regulated exocytosis"/>
    <property type="evidence" value="ECO:0007669"/>
    <property type="project" value="TreeGrafter"/>
</dbReference>
<evidence type="ECO:0000256" key="1">
    <source>
        <dbReference type="SAM" id="MobiDB-lite"/>
    </source>
</evidence>
<dbReference type="AlphaFoldDB" id="A0A8B7ZSY4"/>
<proteinExistence type="predicted"/>
<feature type="compositionally biased region" description="Low complexity" evidence="1">
    <location>
        <begin position="59"/>
        <end position="70"/>
    </location>
</feature>
<dbReference type="Pfam" id="PF00168">
    <property type="entry name" value="C2"/>
    <property type="match status" value="1"/>
</dbReference>
<keyword evidence="2" id="KW-0472">Membrane</keyword>
<dbReference type="GO" id="GO:0005886">
    <property type="term" value="C:plasma membrane"/>
    <property type="evidence" value="ECO:0007669"/>
    <property type="project" value="TreeGrafter"/>
</dbReference>
<reference evidence="5" key="1">
    <citation type="submission" date="2025-08" db="UniProtKB">
        <authorList>
            <consortium name="RefSeq"/>
        </authorList>
    </citation>
    <scope>IDENTIFICATION</scope>
</reference>
<dbReference type="OrthoDB" id="270970at2759"/>
<dbReference type="GO" id="GO:0030276">
    <property type="term" value="F:clathrin binding"/>
    <property type="evidence" value="ECO:0007669"/>
    <property type="project" value="TreeGrafter"/>
</dbReference>
<evidence type="ECO:0000256" key="2">
    <source>
        <dbReference type="SAM" id="Phobius"/>
    </source>
</evidence>
<dbReference type="SUPFAM" id="SSF49562">
    <property type="entry name" value="C2 domain (Calcium/lipid-binding domain, CaLB)"/>
    <property type="match status" value="1"/>
</dbReference>
<protein>
    <submittedName>
        <fullName evidence="5">Uncharacterized protein LOC110988973 isoform X1</fullName>
    </submittedName>
</protein>
<feature type="transmembrane region" description="Helical" evidence="2">
    <location>
        <begin position="6"/>
        <end position="28"/>
    </location>
</feature>
<keyword evidence="2" id="KW-0812">Transmembrane</keyword>
<dbReference type="RefSeq" id="XP_022108693.1">
    <property type="nucleotide sequence ID" value="XM_022253001.1"/>
</dbReference>
<evidence type="ECO:0000313" key="4">
    <source>
        <dbReference type="Proteomes" id="UP000694845"/>
    </source>
</evidence>
<evidence type="ECO:0000313" key="5">
    <source>
        <dbReference type="RefSeq" id="XP_022108693.1"/>
    </source>
</evidence>
<gene>
    <name evidence="5" type="primary">LOC110988973</name>
</gene>
<feature type="domain" description="C2" evidence="3">
    <location>
        <begin position="467"/>
        <end position="602"/>
    </location>
</feature>
<dbReference type="GO" id="GO:0000149">
    <property type="term" value="F:SNARE binding"/>
    <property type="evidence" value="ECO:0007669"/>
    <property type="project" value="TreeGrafter"/>
</dbReference>